<keyword evidence="3" id="KW-1185">Reference proteome</keyword>
<dbReference type="Pfam" id="PF07963">
    <property type="entry name" value="N_methyl"/>
    <property type="match status" value="1"/>
</dbReference>
<name>A0ABQ6DX15_9GAMM</name>
<organism evidence="2 3">
    <name type="scientific">Psychromonas marina</name>
    <dbReference type="NCBI Taxonomy" id="88364"/>
    <lineage>
        <taxon>Bacteria</taxon>
        <taxon>Pseudomonadati</taxon>
        <taxon>Pseudomonadota</taxon>
        <taxon>Gammaproteobacteria</taxon>
        <taxon>Alteromonadales</taxon>
        <taxon>Psychromonadaceae</taxon>
        <taxon>Psychromonas</taxon>
    </lineage>
</organism>
<gene>
    <name evidence="2" type="ORF">GCM10007916_06110</name>
</gene>
<protein>
    <recommendedName>
        <fullName evidence="4">Type IV pilus modification protein PilV</fullName>
    </recommendedName>
</protein>
<keyword evidence="1" id="KW-0812">Transmembrane</keyword>
<comment type="caution">
    <text evidence="2">The sequence shown here is derived from an EMBL/GenBank/DDBJ whole genome shotgun (WGS) entry which is preliminary data.</text>
</comment>
<evidence type="ECO:0000313" key="3">
    <source>
        <dbReference type="Proteomes" id="UP001157353"/>
    </source>
</evidence>
<keyword evidence="1" id="KW-1133">Transmembrane helix</keyword>
<dbReference type="RefSeq" id="WP_284202658.1">
    <property type="nucleotide sequence ID" value="NZ_BSPQ01000001.1"/>
</dbReference>
<dbReference type="InterPro" id="IPR012902">
    <property type="entry name" value="N_methyl_site"/>
</dbReference>
<evidence type="ECO:0008006" key="4">
    <source>
        <dbReference type="Google" id="ProtNLM"/>
    </source>
</evidence>
<dbReference type="NCBIfam" id="TIGR02523">
    <property type="entry name" value="type_IV_pilV"/>
    <property type="match status" value="1"/>
</dbReference>
<evidence type="ECO:0000313" key="2">
    <source>
        <dbReference type="EMBL" id="GLS89544.1"/>
    </source>
</evidence>
<dbReference type="NCBIfam" id="TIGR02532">
    <property type="entry name" value="IV_pilin_GFxxxE"/>
    <property type="match status" value="1"/>
</dbReference>
<proteinExistence type="predicted"/>
<feature type="transmembrane region" description="Helical" evidence="1">
    <location>
        <begin position="6"/>
        <end position="24"/>
    </location>
</feature>
<reference evidence="3" key="1">
    <citation type="journal article" date="2019" name="Int. J. Syst. Evol. Microbiol.">
        <title>The Global Catalogue of Microorganisms (GCM) 10K type strain sequencing project: providing services to taxonomists for standard genome sequencing and annotation.</title>
        <authorList>
            <consortium name="The Broad Institute Genomics Platform"/>
            <consortium name="The Broad Institute Genome Sequencing Center for Infectious Disease"/>
            <person name="Wu L."/>
            <person name="Ma J."/>
        </authorList>
    </citation>
    <scope>NUCLEOTIDE SEQUENCE [LARGE SCALE GENOMIC DNA]</scope>
    <source>
        <strain evidence="3">NBRC 103166</strain>
    </source>
</reference>
<dbReference type="InterPro" id="IPR013362">
    <property type="entry name" value="Pilus_4_PilV"/>
</dbReference>
<dbReference type="Proteomes" id="UP001157353">
    <property type="component" value="Unassembled WGS sequence"/>
</dbReference>
<dbReference type="EMBL" id="BSPQ01000001">
    <property type="protein sequence ID" value="GLS89544.1"/>
    <property type="molecule type" value="Genomic_DNA"/>
</dbReference>
<evidence type="ECO:0000256" key="1">
    <source>
        <dbReference type="SAM" id="Phobius"/>
    </source>
</evidence>
<keyword evidence="1" id="KW-0472">Membrane</keyword>
<sequence>MNTQKGTTLIEVLIALFIVAIGVLGHAKMQMKSMDVAQQASFSQVANTALLDLSQRMRANADLASDFVVTNLANGNDIAANVDCSAAVCTNAQFAQSELAEWFNHLQNNLPSPRFSVEQSTDLYTLTLIWDTAQSGTGTAGCVMANDDSYKCGSMEVWIP</sequence>
<accession>A0ABQ6DX15</accession>